<keyword evidence="3" id="KW-1185">Reference proteome</keyword>
<sequence>MTRPDPRRLLTGLRPIRIPLILLVLYLVLHPVLAALSARHGFGSPDGPGLAYLAVGAAVVGLRLLLLIVVPAVIAYRIAVWVVLRRRPGAATEPDA</sequence>
<keyword evidence="1" id="KW-0472">Membrane</keyword>
<dbReference type="eggNOG" id="ENOG5032CAB">
    <property type="taxonomic scope" value="Bacteria"/>
</dbReference>
<name>W5TSN6_9NOCA</name>
<keyword evidence="1" id="KW-1133">Transmembrane helix</keyword>
<dbReference type="HOGENOM" id="CLU_2356918_0_0_11"/>
<evidence type="ECO:0000313" key="2">
    <source>
        <dbReference type="EMBL" id="AHH20241.1"/>
    </source>
</evidence>
<reference evidence="2 3" key="1">
    <citation type="journal article" date="2014" name="Appl. Environ. Microbiol.">
        <title>Insights into the Microbial Degradation of Rubber and Gutta-Percha by Analysis of the Complete Genome of Nocardia nova SH22a.</title>
        <authorList>
            <person name="Luo Q."/>
            <person name="Hiessl S."/>
            <person name="Poehlein A."/>
            <person name="Daniel R."/>
            <person name="Steinbuchel A."/>
        </authorList>
    </citation>
    <scope>NUCLEOTIDE SEQUENCE [LARGE SCALE GENOMIC DNA]</scope>
    <source>
        <strain evidence="2">SH22a</strain>
    </source>
</reference>
<dbReference type="Proteomes" id="UP000019150">
    <property type="component" value="Chromosome"/>
</dbReference>
<proteinExistence type="predicted"/>
<protein>
    <submittedName>
        <fullName evidence="2">Putative secreted protein</fullName>
    </submittedName>
</protein>
<dbReference type="STRING" id="1415166.NONO_c54610"/>
<evidence type="ECO:0000256" key="1">
    <source>
        <dbReference type="SAM" id="Phobius"/>
    </source>
</evidence>
<evidence type="ECO:0000313" key="3">
    <source>
        <dbReference type="Proteomes" id="UP000019150"/>
    </source>
</evidence>
<feature type="transmembrane region" description="Helical" evidence="1">
    <location>
        <begin position="50"/>
        <end position="76"/>
    </location>
</feature>
<dbReference type="KEGG" id="nno:NONO_c54610"/>
<dbReference type="AlphaFoldDB" id="W5TSN6"/>
<dbReference type="EMBL" id="CP006850">
    <property type="protein sequence ID" value="AHH20241.1"/>
    <property type="molecule type" value="Genomic_DNA"/>
</dbReference>
<keyword evidence="1" id="KW-0812">Transmembrane</keyword>
<accession>W5TSN6</accession>
<dbReference type="PATRIC" id="fig|1415166.3.peg.5631"/>
<gene>
    <name evidence="2" type="ORF">NONO_c54610</name>
</gene>
<organism evidence="2 3">
    <name type="scientific">Nocardia nova SH22a</name>
    <dbReference type="NCBI Taxonomy" id="1415166"/>
    <lineage>
        <taxon>Bacteria</taxon>
        <taxon>Bacillati</taxon>
        <taxon>Actinomycetota</taxon>
        <taxon>Actinomycetes</taxon>
        <taxon>Mycobacteriales</taxon>
        <taxon>Nocardiaceae</taxon>
        <taxon>Nocardia</taxon>
    </lineage>
</organism>
<dbReference type="RefSeq" id="WP_025351611.1">
    <property type="nucleotide sequence ID" value="NZ_CP006850.1"/>
</dbReference>